<dbReference type="Gene3D" id="1.10.8.500">
    <property type="entry name" value="HAMP domain in histidine kinase"/>
    <property type="match status" value="1"/>
</dbReference>
<comment type="subcellular location">
    <subcellularLocation>
        <location evidence="1">Cell membrane</location>
        <topology evidence="1">Multi-pass membrane protein</topology>
    </subcellularLocation>
</comment>
<evidence type="ECO:0000256" key="8">
    <source>
        <dbReference type="ARBA" id="ARBA00029447"/>
    </source>
</evidence>
<evidence type="ECO:0000256" key="7">
    <source>
        <dbReference type="ARBA" id="ARBA00023224"/>
    </source>
</evidence>
<dbReference type="AlphaFoldDB" id="B8DSH0"/>
<sequence>MVSQSIRTTMLIIIASVVLLIQSALVVVVAKTGYDDGLAEKKREMRLMAETISKSVSDFGLRQVDMMRGASKVPVLRQFLQGDASLEGAAAEVITAMSQAAPGVNTYYLFNAQGSQVILRAQGKPGKPNNLADREYIKAALSGKEGYSSSPTKSLATGKLIISVTAPIFDDSGRVLGGVGMSYAIDGLVENYIDSVKIGDTGRPFFLSPKGVVIGHPDDSMILKDISANPGVAGMIAAANGQNAVTRDGREIMLTWTRVPNWNWILGISMDMDEIAAPAVAQRNYMIAMGIAAIVALIGVCLFALDRIAVRPIKKLEGYASTVAAGNLDDTLELAQRNEIGKLADSLRTMVASLKGKIAEADEKTRMANEESERAARAGREAEEARAAAERARAEGMLQAAAKLESVVEIVTSASEELSAQVEQSSRGAESQSARVGETATAMEEMNATVLEVARNASQAAESAENAKGRAESGATLVTDVVRSIAEAQTQALSLKADMQSLGTQAEGIGQVMNVITDIADQTNLLALNAAIEAARAGDAGRGFAVVADEVRKLAEKTMNATREVGDAIRNIQHGTRRNIDNVEQAVQLIDNATGLANKSGDALHSIVQLVDVTSEQVRSIATAAEQQSATSEEINHSIEDISRISGETSDAMRQSSVAVTELARQSQEMKSVIDGMKREATAA</sequence>
<dbReference type="InterPro" id="IPR004090">
    <property type="entry name" value="Chemotax_Me-accpt_rcpt"/>
</dbReference>
<dbReference type="SMART" id="SM00304">
    <property type="entry name" value="HAMP"/>
    <property type="match status" value="1"/>
</dbReference>
<dbReference type="PANTHER" id="PTHR32089">
    <property type="entry name" value="METHYL-ACCEPTING CHEMOTAXIS PROTEIN MCPB"/>
    <property type="match status" value="1"/>
</dbReference>
<evidence type="ECO:0000256" key="9">
    <source>
        <dbReference type="PROSITE-ProRule" id="PRU00284"/>
    </source>
</evidence>
<dbReference type="SMART" id="SM00283">
    <property type="entry name" value="MA"/>
    <property type="match status" value="1"/>
</dbReference>
<dbReference type="SUPFAM" id="SSF103190">
    <property type="entry name" value="Sensory domain-like"/>
    <property type="match status" value="1"/>
</dbReference>
<dbReference type="FunFam" id="1.10.287.950:FF:000001">
    <property type="entry name" value="Methyl-accepting chemotaxis sensory transducer"/>
    <property type="match status" value="1"/>
</dbReference>
<evidence type="ECO:0000259" key="13">
    <source>
        <dbReference type="PROSITE" id="PS50885"/>
    </source>
</evidence>
<feature type="domain" description="HAMP" evidence="13">
    <location>
        <begin position="307"/>
        <end position="359"/>
    </location>
</feature>
<dbReference type="InterPro" id="IPR029151">
    <property type="entry name" value="Sensor-like_sf"/>
</dbReference>
<dbReference type="InterPro" id="IPR004089">
    <property type="entry name" value="MCPsignal_dom"/>
</dbReference>
<accession>B8DSH0</accession>
<keyword evidence="10" id="KW-0175">Coiled coil</keyword>
<dbReference type="GO" id="GO:0005886">
    <property type="term" value="C:plasma membrane"/>
    <property type="evidence" value="ECO:0007669"/>
    <property type="project" value="UniProtKB-SubCell"/>
</dbReference>
<evidence type="ECO:0000256" key="10">
    <source>
        <dbReference type="SAM" id="Coils"/>
    </source>
</evidence>
<evidence type="ECO:0000256" key="5">
    <source>
        <dbReference type="ARBA" id="ARBA00022989"/>
    </source>
</evidence>
<evidence type="ECO:0000256" key="2">
    <source>
        <dbReference type="ARBA" id="ARBA00022475"/>
    </source>
</evidence>
<keyword evidence="3" id="KW-0145">Chemotaxis</keyword>
<comment type="similarity">
    <text evidence="8">Belongs to the methyl-accepting chemotaxis (MCP) protein family.</text>
</comment>
<dbReference type="HOGENOM" id="CLU_000445_107_21_7"/>
<keyword evidence="5 11" id="KW-1133">Transmembrane helix</keyword>
<evidence type="ECO:0000256" key="3">
    <source>
        <dbReference type="ARBA" id="ARBA00022500"/>
    </source>
</evidence>
<dbReference type="CDD" id="cd11386">
    <property type="entry name" value="MCP_signal"/>
    <property type="match status" value="1"/>
</dbReference>
<dbReference type="EMBL" id="CP001197">
    <property type="protein sequence ID" value="ACL09925.1"/>
    <property type="molecule type" value="Genomic_DNA"/>
</dbReference>
<dbReference type="GO" id="GO:0006935">
    <property type="term" value="P:chemotaxis"/>
    <property type="evidence" value="ECO:0007669"/>
    <property type="project" value="UniProtKB-KW"/>
</dbReference>
<feature type="coiled-coil region" evidence="10">
    <location>
        <begin position="344"/>
        <end position="395"/>
    </location>
</feature>
<dbReference type="Pfam" id="PF02743">
    <property type="entry name" value="dCache_1"/>
    <property type="match status" value="1"/>
</dbReference>
<dbReference type="InterPro" id="IPR033479">
    <property type="entry name" value="dCache_1"/>
</dbReference>
<name>B8DSH0_NITV9</name>
<gene>
    <name evidence="14" type="ordered locus">DvMF_2988</name>
</gene>
<dbReference type="GO" id="GO:0004888">
    <property type="term" value="F:transmembrane signaling receptor activity"/>
    <property type="evidence" value="ECO:0007669"/>
    <property type="project" value="InterPro"/>
</dbReference>
<proteinExistence type="inferred from homology"/>
<dbReference type="GO" id="GO:0007165">
    <property type="term" value="P:signal transduction"/>
    <property type="evidence" value="ECO:0007669"/>
    <property type="project" value="UniProtKB-KW"/>
</dbReference>
<feature type="domain" description="Methyl-accepting transducer" evidence="12">
    <location>
        <begin position="407"/>
        <end position="643"/>
    </location>
</feature>
<dbReference type="KEGG" id="dvm:DvMF_2988"/>
<dbReference type="PRINTS" id="PR00260">
    <property type="entry name" value="CHEMTRNSDUCR"/>
</dbReference>
<dbReference type="STRING" id="883.DvMF_2988"/>
<feature type="transmembrane region" description="Helical" evidence="11">
    <location>
        <begin position="285"/>
        <end position="305"/>
    </location>
</feature>
<dbReference type="Gene3D" id="1.10.287.950">
    <property type="entry name" value="Methyl-accepting chemotaxis protein"/>
    <property type="match status" value="1"/>
</dbReference>
<dbReference type="PROSITE" id="PS50111">
    <property type="entry name" value="CHEMOTAXIS_TRANSDUC_2"/>
    <property type="match status" value="1"/>
</dbReference>
<evidence type="ECO:0000256" key="11">
    <source>
        <dbReference type="SAM" id="Phobius"/>
    </source>
</evidence>
<evidence type="ECO:0000313" key="14">
    <source>
        <dbReference type="EMBL" id="ACL09925.1"/>
    </source>
</evidence>
<dbReference type="SUPFAM" id="SSF58104">
    <property type="entry name" value="Methyl-accepting chemotaxis protein (MCP) signaling domain"/>
    <property type="match status" value="1"/>
</dbReference>
<evidence type="ECO:0000256" key="6">
    <source>
        <dbReference type="ARBA" id="ARBA00023136"/>
    </source>
</evidence>
<dbReference type="Gene3D" id="3.30.450.20">
    <property type="entry name" value="PAS domain"/>
    <property type="match status" value="2"/>
</dbReference>
<protein>
    <submittedName>
        <fullName evidence="14">Methyl-accepting chemotaxis sensory transducer with Cache sensor</fullName>
    </submittedName>
</protein>
<evidence type="ECO:0000256" key="1">
    <source>
        <dbReference type="ARBA" id="ARBA00004651"/>
    </source>
</evidence>
<keyword evidence="4 11" id="KW-0812">Transmembrane</keyword>
<dbReference type="PANTHER" id="PTHR32089:SF112">
    <property type="entry name" value="LYSOZYME-LIKE PROTEIN-RELATED"/>
    <property type="match status" value="1"/>
</dbReference>
<dbReference type="PROSITE" id="PS50885">
    <property type="entry name" value="HAMP"/>
    <property type="match status" value="1"/>
</dbReference>
<organism evidence="14">
    <name type="scientific">Nitratidesulfovibrio vulgaris (strain DSM 19637 / Miyazaki F)</name>
    <name type="common">Desulfovibrio vulgaris</name>
    <dbReference type="NCBI Taxonomy" id="883"/>
    <lineage>
        <taxon>Bacteria</taxon>
        <taxon>Pseudomonadati</taxon>
        <taxon>Thermodesulfobacteriota</taxon>
        <taxon>Desulfovibrionia</taxon>
        <taxon>Desulfovibrionales</taxon>
        <taxon>Desulfovibrionaceae</taxon>
        <taxon>Nitratidesulfovibrio</taxon>
    </lineage>
</organism>
<keyword evidence="7 9" id="KW-0807">Transducer</keyword>
<dbReference type="Pfam" id="PF00015">
    <property type="entry name" value="MCPsignal"/>
    <property type="match status" value="1"/>
</dbReference>
<dbReference type="CDD" id="cd12912">
    <property type="entry name" value="PDC2_MCP_like"/>
    <property type="match status" value="1"/>
</dbReference>
<evidence type="ECO:0000259" key="12">
    <source>
        <dbReference type="PROSITE" id="PS50111"/>
    </source>
</evidence>
<dbReference type="eggNOG" id="COG0840">
    <property type="taxonomic scope" value="Bacteria"/>
</dbReference>
<dbReference type="CDD" id="cd06225">
    <property type="entry name" value="HAMP"/>
    <property type="match status" value="1"/>
</dbReference>
<dbReference type="Pfam" id="PF00672">
    <property type="entry name" value="HAMP"/>
    <property type="match status" value="1"/>
</dbReference>
<evidence type="ECO:0000256" key="4">
    <source>
        <dbReference type="ARBA" id="ARBA00022692"/>
    </source>
</evidence>
<reference evidence="14" key="1">
    <citation type="submission" date="2008-10" db="EMBL/GenBank/DDBJ databases">
        <title>Complete sequence of Desulfovibrio vulgaris str. 'Miyazaki F'.</title>
        <authorList>
            <person name="Lucas S."/>
            <person name="Copeland A."/>
            <person name="Lapidus A."/>
            <person name="Glavina del Rio T."/>
            <person name="Dalin E."/>
            <person name="Tice H."/>
            <person name="Bruce D."/>
            <person name="Goodwin L."/>
            <person name="Pitluck S."/>
            <person name="Sims D."/>
            <person name="Brettin T."/>
            <person name="Detter J.C."/>
            <person name="Han C."/>
            <person name="Larimer F."/>
            <person name="Land M."/>
            <person name="Hauser L."/>
            <person name="Kyrpides N."/>
            <person name="Mikhailova N."/>
            <person name="Hazen T.C."/>
            <person name="Richardson P."/>
        </authorList>
    </citation>
    <scope>NUCLEOTIDE SEQUENCE</scope>
    <source>
        <strain evidence="14">Miyazaki F</strain>
    </source>
</reference>
<keyword evidence="6 11" id="KW-0472">Membrane</keyword>
<dbReference type="InterPro" id="IPR003660">
    <property type="entry name" value="HAMP_dom"/>
</dbReference>
<dbReference type="CDD" id="cd12914">
    <property type="entry name" value="PDC1_DGC_like"/>
    <property type="match status" value="1"/>
</dbReference>
<keyword evidence="2" id="KW-1003">Cell membrane</keyword>